<proteinExistence type="predicted"/>
<dbReference type="AlphaFoldDB" id="A0AAW2IZA8"/>
<comment type="caution">
    <text evidence="2">The sequence shown here is derived from an EMBL/GenBank/DDBJ whole genome shotgun (WGS) entry which is preliminary data.</text>
</comment>
<feature type="compositionally biased region" description="Basic and acidic residues" evidence="1">
    <location>
        <begin position="34"/>
        <end position="48"/>
    </location>
</feature>
<feature type="region of interest" description="Disordered" evidence="1">
    <location>
        <begin position="1"/>
        <end position="112"/>
    </location>
</feature>
<organism evidence="2">
    <name type="scientific">Sesamum radiatum</name>
    <name type="common">Black benniseed</name>
    <dbReference type="NCBI Taxonomy" id="300843"/>
    <lineage>
        <taxon>Eukaryota</taxon>
        <taxon>Viridiplantae</taxon>
        <taxon>Streptophyta</taxon>
        <taxon>Embryophyta</taxon>
        <taxon>Tracheophyta</taxon>
        <taxon>Spermatophyta</taxon>
        <taxon>Magnoliopsida</taxon>
        <taxon>eudicotyledons</taxon>
        <taxon>Gunneridae</taxon>
        <taxon>Pentapetalae</taxon>
        <taxon>asterids</taxon>
        <taxon>lamiids</taxon>
        <taxon>Lamiales</taxon>
        <taxon>Pedaliaceae</taxon>
        <taxon>Sesamum</taxon>
    </lineage>
</organism>
<name>A0AAW2IZA8_SESRA</name>
<feature type="compositionally biased region" description="Basic and acidic residues" evidence="1">
    <location>
        <begin position="9"/>
        <end position="23"/>
    </location>
</feature>
<dbReference type="EMBL" id="JACGWJ010000927">
    <property type="protein sequence ID" value="KAL0286750.1"/>
    <property type="molecule type" value="Genomic_DNA"/>
</dbReference>
<feature type="compositionally biased region" description="Low complexity" evidence="1">
    <location>
        <begin position="91"/>
        <end position="102"/>
    </location>
</feature>
<reference evidence="2" key="1">
    <citation type="submission" date="2020-06" db="EMBL/GenBank/DDBJ databases">
        <authorList>
            <person name="Li T."/>
            <person name="Hu X."/>
            <person name="Zhang T."/>
            <person name="Song X."/>
            <person name="Zhang H."/>
            <person name="Dai N."/>
            <person name="Sheng W."/>
            <person name="Hou X."/>
            <person name="Wei L."/>
        </authorList>
    </citation>
    <scope>NUCLEOTIDE SEQUENCE</scope>
    <source>
        <strain evidence="2">G02</strain>
        <tissue evidence="2">Leaf</tissue>
    </source>
</reference>
<gene>
    <name evidence="2" type="ORF">Sradi_7140200</name>
</gene>
<sequence length="112" mass="11751">MEPGGGQGKEGRRGERGDSKGDGAMEGGTQGILQEKHQERRHKGDGGHTRTNRRGQHDTSERSGTPGGRKLKAGTTEIKQLGITGLSPRKPASAPRTSTATAGVASHKQRTS</sequence>
<reference evidence="2" key="2">
    <citation type="journal article" date="2024" name="Plant">
        <title>Genomic evolution and insights into agronomic trait innovations of Sesamum species.</title>
        <authorList>
            <person name="Miao H."/>
            <person name="Wang L."/>
            <person name="Qu L."/>
            <person name="Liu H."/>
            <person name="Sun Y."/>
            <person name="Le M."/>
            <person name="Wang Q."/>
            <person name="Wei S."/>
            <person name="Zheng Y."/>
            <person name="Lin W."/>
            <person name="Duan Y."/>
            <person name="Cao H."/>
            <person name="Xiong S."/>
            <person name="Wang X."/>
            <person name="Wei L."/>
            <person name="Li C."/>
            <person name="Ma Q."/>
            <person name="Ju M."/>
            <person name="Zhao R."/>
            <person name="Li G."/>
            <person name="Mu C."/>
            <person name="Tian Q."/>
            <person name="Mei H."/>
            <person name="Zhang T."/>
            <person name="Gao T."/>
            <person name="Zhang H."/>
        </authorList>
    </citation>
    <scope>NUCLEOTIDE SEQUENCE</scope>
    <source>
        <strain evidence="2">G02</strain>
    </source>
</reference>
<evidence type="ECO:0000256" key="1">
    <source>
        <dbReference type="SAM" id="MobiDB-lite"/>
    </source>
</evidence>
<accession>A0AAW2IZA8</accession>
<evidence type="ECO:0000313" key="2">
    <source>
        <dbReference type="EMBL" id="KAL0286750.1"/>
    </source>
</evidence>
<protein>
    <submittedName>
        <fullName evidence="2">Uncharacterized protein</fullName>
    </submittedName>
</protein>